<dbReference type="InterPro" id="IPR036271">
    <property type="entry name" value="Tet_transcr_reg_TetR-rel_C_sf"/>
</dbReference>
<dbReference type="EMBL" id="CP003229">
    <property type="protein sequence ID" value="AEW99240.1"/>
    <property type="molecule type" value="Genomic_DNA"/>
</dbReference>
<dbReference type="PANTHER" id="PTHR30055">
    <property type="entry name" value="HTH-TYPE TRANSCRIPTIONAL REGULATOR RUTR"/>
    <property type="match status" value="1"/>
</dbReference>
<sequence>MTPTPETTAPATRRTRLTPQREAELYEAVLDLLREDGYDLLTMDAVAARCKCSKATLYRQWQGKPRLVAAAMRHGRPFSLDDVDTGSLHGDLHELARRLGEAKKDVRLIRAVAPAVPRNADLAEALRETLVQPEIDLIGTLLARAVARGEVAADAPAAAFVPHLLSGAVFARPLIEQLDADTDYLQRFLDAVVLPVLTRR</sequence>
<dbReference type="InterPro" id="IPR050109">
    <property type="entry name" value="HTH-type_TetR-like_transc_reg"/>
</dbReference>
<gene>
    <name evidence="6" type="ordered locus">SCATT_p10470</name>
</gene>
<dbReference type="PANTHER" id="PTHR30055:SF149">
    <property type="entry name" value="TETR-FAMILY TRANSCRIPTIONAL REGULATOR"/>
    <property type="match status" value="1"/>
</dbReference>
<dbReference type="RefSeq" id="WP_014626965.1">
    <property type="nucleotide sequence ID" value="NC_016113.1"/>
</dbReference>
<dbReference type="Gene3D" id="1.10.357.10">
    <property type="entry name" value="Tetracycline Repressor, domain 2"/>
    <property type="match status" value="1"/>
</dbReference>
<proteinExistence type="predicted"/>
<evidence type="ECO:0000313" key="7">
    <source>
        <dbReference type="Proteomes" id="UP000007842"/>
    </source>
</evidence>
<dbReference type="Gene3D" id="1.10.10.60">
    <property type="entry name" value="Homeodomain-like"/>
    <property type="match status" value="1"/>
</dbReference>
<evidence type="ECO:0000256" key="4">
    <source>
        <dbReference type="PROSITE-ProRule" id="PRU00335"/>
    </source>
</evidence>
<evidence type="ECO:0000313" key="6">
    <source>
        <dbReference type="EMBL" id="AEW99240.1"/>
    </source>
</evidence>
<geneLocation type="plasmid" evidence="6 7">
    <name>pSCATT</name>
</geneLocation>
<reference evidence="7" key="1">
    <citation type="submission" date="2011-12" db="EMBL/GenBank/DDBJ databases">
        <title>Complete genome sequence of Streptomyces cattleya strain DSM 46488.</title>
        <authorList>
            <person name="Ou H.-Y."/>
            <person name="Li P."/>
            <person name="Zhao C."/>
            <person name="O'Hagan D."/>
            <person name="Deng Z."/>
        </authorList>
    </citation>
    <scope>NUCLEOTIDE SEQUENCE [LARGE SCALE GENOMIC DNA]</scope>
    <source>
        <strain evidence="7">ATCC 35852 / DSM 46488 / JCM 4925 / NBRC 14057 / NRRL 8057</strain>
        <plasmid evidence="7">Plasmid pSCATT</plasmid>
    </source>
</reference>
<dbReference type="InterPro" id="IPR001647">
    <property type="entry name" value="HTH_TetR"/>
</dbReference>
<dbReference type="OrthoDB" id="9796019at2"/>
<dbReference type="KEGG" id="scy:SCATT_p10470"/>
<dbReference type="PATRIC" id="fig|1003195.29.peg.6844"/>
<name>G8XE86_STREN</name>
<dbReference type="Proteomes" id="UP000007842">
    <property type="component" value="Plasmid pSCATT"/>
</dbReference>
<dbReference type="SUPFAM" id="SSF46689">
    <property type="entry name" value="Homeodomain-like"/>
    <property type="match status" value="1"/>
</dbReference>
<dbReference type="InterPro" id="IPR011075">
    <property type="entry name" value="TetR_C"/>
</dbReference>
<evidence type="ECO:0000259" key="5">
    <source>
        <dbReference type="PROSITE" id="PS50977"/>
    </source>
</evidence>
<dbReference type="Pfam" id="PF00440">
    <property type="entry name" value="TetR_N"/>
    <property type="match status" value="1"/>
</dbReference>
<feature type="domain" description="HTH tetR-type" evidence="5">
    <location>
        <begin position="19"/>
        <end position="79"/>
    </location>
</feature>
<evidence type="ECO:0000256" key="3">
    <source>
        <dbReference type="ARBA" id="ARBA00023163"/>
    </source>
</evidence>
<protein>
    <submittedName>
        <fullName evidence="6">Transcriptional regulator, TetR family</fullName>
    </submittedName>
</protein>
<dbReference type="InterPro" id="IPR009057">
    <property type="entry name" value="Homeodomain-like_sf"/>
</dbReference>
<keyword evidence="7" id="KW-1185">Reference proteome</keyword>
<keyword evidence="3" id="KW-0804">Transcription</keyword>
<dbReference type="GO" id="GO:0000976">
    <property type="term" value="F:transcription cis-regulatory region binding"/>
    <property type="evidence" value="ECO:0007669"/>
    <property type="project" value="TreeGrafter"/>
</dbReference>
<organism evidence="6 7">
    <name type="scientific">Streptantibioticus cattleyicolor (strain ATCC 35852 / DSM 46488 / JCM 4925 / NBRC 14057 / NRRL 8057)</name>
    <name type="common">Streptomyces cattleya</name>
    <dbReference type="NCBI Taxonomy" id="1003195"/>
    <lineage>
        <taxon>Bacteria</taxon>
        <taxon>Bacillati</taxon>
        <taxon>Actinomycetota</taxon>
        <taxon>Actinomycetes</taxon>
        <taxon>Kitasatosporales</taxon>
        <taxon>Streptomycetaceae</taxon>
        <taxon>Streptantibioticus</taxon>
    </lineage>
</organism>
<dbReference type="GO" id="GO:0003700">
    <property type="term" value="F:DNA-binding transcription factor activity"/>
    <property type="evidence" value="ECO:0007669"/>
    <property type="project" value="TreeGrafter"/>
</dbReference>
<evidence type="ECO:0000256" key="1">
    <source>
        <dbReference type="ARBA" id="ARBA00023015"/>
    </source>
</evidence>
<keyword evidence="6" id="KW-0614">Plasmid</keyword>
<feature type="DNA-binding region" description="H-T-H motif" evidence="4">
    <location>
        <begin position="42"/>
        <end position="61"/>
    </location>
</feature>
<keyword evidence="1" id="KW-0805">Transcription regulation</keyword>
<accession>G8XE86</accession>
<dbReference type="Pfam" id="PF16859">
    <property type="entry name" value="TetR_C_11"/>
    <property type="match status" value="1"/>
</dbReference>
<dbReference type="AlphaFoldDB" id="G8XE86"/>
<evidence type="ECO:0000256" key="2">
    <source>
        <dbReference type="ARBA" id="ARBA00023125"/>
    </source>
</evidence>
<dbReference type="HOGENOM" id="CLU_069356_25_3_11"/>
<keyword evidence="2 4" id="KW-0238">DNA-binding</keyword>
<dbReference type="PROSITE" id="PS50977">
    <property type="entry name" value="HTH_TETR_2"/>
    <property type="match status" value="1"/>
</dbReference>
<dbReference type="SUPFAM" id="SSF48498">
    <property type="entry name" value="Tetracyclin repressor-like, C-terminal domain"/>
    <property type="match status" value="1"/>
</dbReference>